<reference evidence="1 2" key="1">
    <citation type="journal article" date="2018" name="Front. Microbiol.">
        <title>Hydrolytic Capabilities as a Key to Environmental Success: Chitinolytic and Cellulolytic Acidobacteria From Acidic Sub-arctic Soils and Boreal Peatlands.</title>
        <authorList>
            <person name="Belova S.E."/>
            <person name="Ravin N.V."/>
            <person name="Pankratov T.A."/>
            <person name="Rakitin A.L."/>
            <person name="Ivanova A.A."/>
            <person name="Beletsky A.V."/>
            <person name="Mardanov A.V."/>
            <person name="Sinninghe Damste J.S."/>
            <person name="Dedysh S.N."/>
        </authorList>
    </citation>
    <scope>NUCLEOTIDE SEQUENCE [LARGE SCALE GENOMIC DNA]</scope>
    <source>
        <strain evidence="1 2">SBC82</strain>
    </source>
</reference>
<gene>
    <name evidence="1" type="ORF">ACPOL_5208</name>
</gene>
<evidence type="ECO:0000313" key="1">
    <source>
        <dbReference type="EMBL" id="AXC14462.1"/>
    </source>
</evidence>
<organism evidence="1 2">
    <name type="scientific">Acidisarcina polymorpha</name>
    <dbReference type="NCBI Taxonomy" id="2211140"/>
    <lineage>
        <taxon>Bacteria</taxon>
        <taxon>Pseudomonadati</taxon>
        <taxon>Acidobacteriota</taxon>
        <taxon>Terriglobia</taxon>
        <taxon>Terriglobales</taxon>
        <taxon>Acidobacteriaceae</taxon>
        <taxon>Acidisarcina</taxon>
    </lineage>
</organism>
<protein>
    <recommendedName>
        <fullName evidence="3">HicB-like antitoxin of toxin-antitoxin system domain-containing protein</fullName>
    </recommendedName>
</protein>
<dbReference type="AlphaFoldDB" id="A0A2Z5G5I4"/>
<proteinExistence type="predicted"/>
<accession>A0A2Z5G5I4</accession>
<dbReference type="InterPro" id="IPR035069">
    <property type="entry name" value="TTHA1013/TTHA0281-like"/>
</dbReference>
<dbReference type="SUPFAM" id="SSF143100">
    <property type="entry name" value="TTHA1013/TTHA0281-like"/>
    <property type="match status" value="1"/>
</dbReference>
<evidence type="ECO:0008006" key="3">
    <source>
        <dbReference type="Google" id="ProtNLM"/>
    </source>
</evidence>
<dbReference type="Proteomes" id="UP000253606">
    <property type="component" value="Chromosome"/>
</dbReference>
<evidence type="ECO:0000313" key="2">
    <source>
        <dbReference type="Proteomes" id="UP000253606"/>
    </source>
</evidence>
<dbReference type="EMBL" id="CP030840">
    <property type="protein sequence ID" value="AXC14462.1"/>
    <property type="molecule type" value="Genomic_DNA"/>
</dbReference>
<dbReference type="KEGG" id="abas:ACPOL_5208"/>
<sequence length="69" mass="7636">MNVEEFEITFDREEDGRWIAEIEALPGVMAYGSTQAEAESKVKAIALRVVAAQIEEGRALTSEVHFSHA</sequence>
<keyword evidence="2" id="KW-1185">Reference proteome</keyword>
<name>A0A2Z5G5I4_9BACT</name>
<dbReference type="Gene3D" id="3.30.160.250">
    <property type="match status" value="1"/>
</dbReference>